<dbReference type="GO" id="GO:0052913">
    <property type="term" value="F:16S rRNA (guanine(966)-N(2))-methyltransferase activity"/>
    <property type="evidence" value="ECO:0007669"/>
    <property type="project" value="UniProtKB-EC"/>
</dbReference>
<dbReference type="EMBL" id="CP066776">
    <property type="protein sequence ID" value="QQL46166.1"/>
    <property type="molecule type" value="Genomic_DNA"/>
</dbReference>
<organism evidence="3 4">
    <name type="scientific">Sulfuriroseicoccus oceanibius</name>
    <dbReference type="NCBI Taxonomy" id="2707525"/>
    <lineage>
        <taxon>Bacteria</taxon>
        <taxon>Pseudomonadati</taxon>
        <taxon>Verrucomicrobiota</taxon>
        <taxon>Verrucomicrobiia</taxon>
        <taxon>Verrucomicrobiales</taxon>
        <taxon>Verrucomicrobiaceae</taxon>
        <taxon>Sulfuriroseicoccus</taxon>
    </lineage>
</organism>
<dbReference type="Proteomes" id="UP000475117">
    <property type="component" value="Chromosome"/>
</dbReference>
<sequence length="186" mass="20732">MRIISGTARGTRLKTPKGLVTRPTLDRVREALFSKIGGLLPDASVLDLFAGSGALGIEALSRGAAKATFVEVSKEALAVIRDNLEKTKLKERANVVPSAVDPFLKNERGTFDVIFADPPYLREETGEDWATRLLEKTTLPQRLKEGGVFVLETQADYRMHLPAHWELLDERAYGKTRLWYLVPANR</sequence>
<evidence type="ECO:0000256" key="1">
    <source>
        <dbReference type="ARBA" id="ARBA00022603"/>
    </source>
</evidence>
<dbReference type="KEGG" id="soa:G3M56_006185"/>
<proteinExistence type="predicted"/>
<dbReference type="PROSITE" id="PS00092">
    <property type="entry name" value="N6_MTASE"/>
    <property type="match status" value="1"/>
</dbReference>
<accession>A0A6B3L6E1</accession>
<dbReference type="AlphaFoldDB" id="A0A6B3L6E1"/>
<gene>
    <name evidence="3" type="primary">rsmD</name>
    <name evidence="3" type="ORF">G3M56_006185</name>
</gene>
<name>A0A6B3L6E1_9BACT</name>
<keyword evidence="2 3" id="KW-0808">Transferase</keyword>
<dbReference type="InterPro" id="IPR004398">
    <property type="entry name" value="RNA_MeTrfase_RsmD"/>
</dbReference>
<dbReference type="PANTHER" id="PTHR43542:SF1">
    <property type="entry name" value="METHYLTRANSFERASE"/>
    <property type="match status" value="1"/>
</dbReference>
<evidence type="ECO:0000313" key="4">
    <source>
        <dbReference type="Proteomes" id="UP000475117"/>
    </source>
</evidence>
<dbReference type="PIRSF" id="PIRSF004553">
    <property type="entry name" value="CHP00095"/>
    <property type="match status" value="1"/>
</dbReference>
<dbReference type="EC" id="2.1.1.171" evidence="3"/>
<protein>
    <submittedName>
        <fullName evidence="3">16S rRNA (Guanine(966)-N(2))-methyltransferase RsmD</fullName>
        <ecNumber evidence="3">2.1.1.171</ecNumber>
    </submittedName>
</protein>
<dbReference type="InterPro" id="IPR029063">
    <property type="entry name" value="SAM-dependent_MTases_sf"/>
</dbReference>
<dbReference type="CDD" id="cd02440">
    <property type="entry name" value="AdoMet_MTases"/>
    <property type="match status" value="1"/>
</dbReference>
<keyword evidence="1 3" id="KW-0489">Methyltransferase</keyword>
<dbReference type="Pfam" id="PF03602">
    <property type="entry name" value="Cons_hypoth95"/>
    <property type="match status" value="1"/>
</dbReference>
<dbReference type="Gene3D" id="3.40.50.150">
    <property type="entry name" value="Vaccinia Virus protein VP39"/>
    <property type="match status" value="1"/>
</dbReference>
<dbReference type="NCBIfam" id="TIGR00095">
    <property type="entry name" value="16S rRNA (guanine(966)-N(2))-methyltransferase RsmD"/>
    <property type="match status" value="1"/>
</dbReference>
<keyword evidence="4" id="KW-1185">Reference proteome</keyword>
<dbReference type="SUPFAM" id="SSF53335">
    <property type="entry name" value="S-adenosyl-L-methionine-dependent methyltransferases"/>
    <property type="match status" value="1"/>
</dbReference>
<reference evidence="3 4" key="1">
    <citation type="submission" date="2020-12" db="EMBL/GenBank/DDBJ databases">
        <title>Sulforoseuscoccus oceanibium gen. nov., sp. nov., a representative of the phylum Verrucomicrobia with special cytoplasmic membrane, and proposal of Sulforoseuscoccusaceae fam. nov.</title>
        <authorList>
            <person name="Xi F."/>
        </authorList>
    </citation>
    <scope>NUCLEOTIDE SEQUENCE [LARGE SCALE GENOMIC DNA]</scope>
    <source>
        <strain evidence="3 4">T37</strain>
    </source>
</reference>
<dbReference type="GO" id="GO:0003676">
    <property type="term" value="F:nucleic acid binding"/>
    <property type="evidence" value="ECO:0007669"/>
    <property type="project" value="InterPro"/>
</dbReference>
<evidence type="ECO:0000313" key="3">
    <source>
        <dbReference type="EMBL" id="QQL46166.1"/>
    </source>
</evidence>
<evidence type="ECO:0000256" key="2">
    <source>
        <dbReference type="ARBA" id="ARBA00022679"/>
    </source>
</evidence>
<dbReference type="PANTHER" id="PTHR43542">
    <property type="entry name" value="METHYLTRANSFERASE"/>
    <property type="match status" value="1"/>
</dbReference>
<dbReference type="InterPro" id="IPR002052">
    <property type="entry name" value="DNA_methylase_N6_adenine_CS"/>
</dbReference>